<dbReference type="GO" id="GO:0003677">
    <property type="term" value="F:DNA binding"/>
    <property type="evidence" value="ECO:0007669"/>
    <property type="project" value="UniProtKB-KW"/>
</dbReference>
<keyword evidence="13" id="KW-1185">Reference proteome</keyword>
<dbReference type="RefSeq" id="XP_016984785.1">
    <property type="nucleotide sequence ID" value="XM_017129296.1"/>
</dbReference>
<reference evidence="12" key="3">
    <citation type="submission" date="2025-05" db="UniProtKB">
        <authorList>
            <consortium name="EnsemblMetazoa"/>
        </authorList>
    </citation>
    <scope>IDENTIFICATION</scope>
</reference>
<keyword evidence="5 9" id="KW-0235">DNA replication</keyword>
<comment type="similarity">
    <text evidence="3 9">Belongs to the PCNA family.</text>
</comment>
<keyword evidence="7 8" id="KW-0539">Nucleus</keyword>
<dbReference type="InterPro" id="IPR000730">
    <property type="entry name" value="Pr_cel_nuc_antig"/>
</dbReference>
<dbReference type="CTD" id="35257"/>
<dbReference type="RefSeq" id="XP_016984784.1">
    <property type="nucleotide sequence ID" value="XM_017129295.1"/>
</dbReference>
<dbReference type="GO" id="GO:0019985">
    <property type="term" value="P:translesion synthesis"/>
    <property type="evidence" value="ECO:0007669"/>
    <property type="project" value="TreeGrafter"/>
</dbReference>
<evidence type="ECO:0000256" key="8">
    <source>
        <dbReference type="RuleBase" id="RU000641"/>
    </source>
</evidence>
<dbReference type="GO" id="GO:0043626">
    <property type="term" value="C:PCNA complex"/>
    <property type="evidence" value="ECO:0007669"/>
    <property type="project" value="TreeGrafter"/>
</dbReference>
<accession>A0A6P4F6V6</accession>
<dbReference type="PRINTS" id="PR00339">
    <property type="entry name" value="PCNACYCLIN"/>
</dbReference>
<dbReference type="GO" id="GO:0072702">
    <property type="term" value="P:response to methyl methanesulfonate"/>
    <property type="evidence" value="ECO:0007669"/>
    <property type="project" value="UniProtKB-ARBA"/>
</dbReference>
<dbReference type="GO" id="GO:0006298">
    <property type="term" value="P:mismatch repair"/>
    <property type="evidence" value="ECO:0007669"/>
    <property type="project" value="TreeGrafter"/>
</dbReference>
<dbReference type="EnsemblMetazoa" id="XM_017129295.2">
    <property type="protein sequence ID" value="XP_016984784.1"/>
    <property type="gene ID" value="LOC108048553"/>
</dbReference>
<dbReference type="AlphaFoldDB" id="A0A6P4F6V6"/>
<dbReference type="Proteomes" id="UP001652680">
    <property type="component" value="Unassembled WGS sequence"/>
</dbReference>
<dbReference type="SUPFAM" id="SSF55979">
    <property type="entry name" value="DNA clamp"/>
    <property type="match status" value="2"/>
</dbReference>
<evidence type="ECO:0000313" key="13">
    <source>
        <dbReference type="Proteomes" id="UP001652680"/>
    </source>
</evidence>
<dbReference type="GO" id="GO:0042542">
    <property type="term" value="P:response to hydrogen peroxide"/>
    <property type="evidence" value="ECO:0007669"/>
    <property type="project" value="UniProtKB-ARBA"/>
</dbReference>
<evidence type="ECO:0000256" key="5">
    <source>
        <dbReference type="ARBA" id="ARBA00022705"/>
    </source>
</evidence>
<evidence type="ECO:0000259" key="11">
    <source>
        <dbReference type="Pfam" id="PF02747"/>
    </source>
</evidence>
<evidence type="ECO:0000256" key="2">
    <source>
        <dbReference type="ARBA" id="ARBA00004286"/>
    </source>
</evidence>
<dbReference type="GeneID" id="108048553"/>
<dbReference type="CDD" id="cd00577">
    <property type="entry name" value="PCNA"/>
    <property type="match status" value="1"/>
</dbReference>
<dbReference type="Gene3D" id="3.70.10.10">
    <property type="match status" value="1"/>
</dbReference>
<dbReference type="HAMAP" id="MF_00317">
    <property type="entry name" value="DNApol_clamp_arch"/>
    <property type="match status" value="1"/>
</dbReference>
<evidence type="ECO:0000313" key="15">
    <source>
        <dbReference type="RefSeq" id="XP_016984785.1"/>
    </source>
</evidence>
<dbReference type="InterPro" id="IPR022648">
    <property type="entry name" value="Pr_cel_nuc_antig_N"/>
</dbReference>
<evidence type="ECO:0000256" key="1">
    <source>
        <dbReference type="ARBA" id="ARBA00004123"/>
    </source>
</evidence>
<evidence type="ECO:0000256" key="4">
    <source>
        <dbReference type="ARBA" id="ARBA00022454"/>
    </source>
</evidence>
<keyword evidence="6 9" id="KW-0238">DNA-binding</keyword>
<protein>
    <recommendedName>
        <fullName evidence="8">DNA sliding clamp PCNA</fullName>
    </recommendedName>
</protein>
<dbReference type="Pfam" id="PF00705">
    <property type="entry name" value="PCNA_N"/>
    <property type="match status" value="1"/>
</dbReference>
<comment type="function">
    <text evidence="8">This protein is an auxiliary protein of DNA polymerase delta and is involved in the control of eukaryotic DNA replication by increasing the polymerase's processivity during elongation of the leading strand.</text>
</comment>
<evidence type="ECO:0000256" key="3">
    <source>
        <dbReference type="ARBA" id="ARBA00010462"/>
    </source>
</evidence>
<dbReference type="GO" id="GO:0006275">
    <property type="term" value="P:regulation of DNA replication"/>
    <property type="evidence" value="ECO:0007669"/>
    <property type="project" value="InterPro"/>
</dbReference>
<evidence type="ECO:0000256" key="7">
    <source>
        <dbReference type="ARBA" id="ARBA00023242"/>
    </source>
</evidence>
<dbReference type="GO" id="GO:0006272">
    <property type="term" value="P:leading strand elongation"/>
    <property type="evidence" value="ECO:0007669"/>
    <property type="project" value="TreeGrafter"/>
</dbReference>
<dbReference type="EnsemblMetazoa" id="XM_017129296.2">
    <property type="protein sequence ID" value="XP_016984785.1"/>
    <property type="gene ID" value="LOC108048553"/>
</dbReference>
<dbReference type="InterPro" id="IPR022649">
    <property type="entry name" value="Pr_cel_nuc_antig_C"/>
</dbReference>
<dbReference type="PROSITE" id="PS01251">
    <property type="entry name" value="PCNA_1"/>
    <property type="match status" value="1"/>
</dbReference>
<proteinExistence type="inferred from homology"/>
<dbReference type="PANTHER" id="PTHR11352:SF0">
    <property type="entry name" value="PROLIFERATING CELL NUCLEAR ANTIGEN"/>
    <property type="match status" value="1"/>
</dbReference>
<dbReference type="FunFam" id="3.70.10.10:FF:000001">
    <property type="entry name" value="Proliferating cell nuclear antigen"/>
    <property type="match status" value="1"/>
</dbReference>
<dbReference type="Pfam" id="PF02747">
    <property type="entry name" value="PCNA_C"/>
    <property type="match status" value="1"/>
</dbReference>
<dbReference type="GO" id="GO:0005694">
    <property type="term" value="C:chromosome"/>
    <property type="evidence" value="ECO:0007669"/>
    <property type="project" value="UniProtKB-SubCell"/>
</dbReference>
<dbReference type="NCBIfam" id="TIGR00590">
    <property type="entry name" value="pcna"/>
    <property type="match status" value="1"/>
</dbReference>
<evidence type="ECO:0000256" key="6">
    <source>
        <dbReference type="ARBA" id="ARBA00023125"/>
    </source>
</evidence>
<keyword evidence="4" id="KW-0158">Chromosome</keyword>
<dbReference type="PANTHER" id="PTHR11352">
    <property type="entry name" value="PROLIFERATING CELL NUCLEAR ANTIGEN"/>
    <property type="match status" value="1"/>
</dbReference>
<dbReference type="GO" id="GO:0003682">
    <property type="term" value="F:chromatin binding"/>
    <property type="evidence" value="ECO:0007669"/>
    <property type="project" value="UniProtKB-ARBA"/>
</dbReference>
<dbReference type="OMA" id="KERTADY"/>
<comment type="subcellular location">
    <subcellularLocation>
        <location evidence="2">Chromosome</location>
    </subcellularLocation>
    <subcellularLocation>
        <location evidence="1 8">Nucleus</location>
    </subcellularLocation>
</comment>
<gene>
    <name evidence="14 15" type="primary">LOC108048553</name>
    <name evidence="12" type="synonym">108048553</name>
</gene>
<dbReference type="InterPro" id="IPR022659">
    <property type="entry name" value="Pr_cel_nuc_antig_CS"/>
</dbReference>
<evidence type="ECO:0000256" key="9">
    <source>
        <dbReference type="RuleBase" id="RU003671"/>
    </source>
</evidence>
<reference evidence="13" key="1">
    <citation type="journal article" date="2021" name="Elife">
        <title>Highly contiguous assemblies of 101 drosophilid genomes.</title>
        <authorList>
            <person name="Kim B.Y."/>
            <person name="Wang J.R."/>
            <person name="Miller D.E."/>
            <person name="Barmina O."/>
            <person name="Delaney E."/>
            <person name="Thompson A."/>
            <person name="Comeault A.A."/>
            <person name="Peede D."/>
            <person name="D'Agostino E.R."/>
            <person name="Pelaez J."/>
            <person name="Aguilar J.M."/>
            <person name="Haji D."/>
            <person name="Matsunaga T."/>
            <person name="Armstrong E.E."/>
            <person name="Zych M."/>
            <person name="Ogawa Y."/>
            <person name="Stamenkovic-Radak M."/>
            <person name="Jelic M."/>
            <person name="Veselinovic M.S."/>
            <person name="Tanaskovic M."/>
            <person name="Eric P."/>
            <person name="Gao J.J."/>
            <person name="Katoh T.K."/>
            <person name="Toda M.J."/>
            <person name="Watabe H."/>
            <person name="Watada M."/>
            <person name="Davis J.S."/>
            <person name="Moyle L.C."/>
            <person name="Manoli G."/>
            <person name="Bertolini E."/>
            <person name="Kostal V."/>
            <person name="Hawley R.S."/>
            <person name="Takahashi A."/>
            <person name="Jones C.D."/>
            <person name="Price D.K."/>
            <person name="Whiteman N."/>
            <person name="Kopp A."/>
            <person name="Matute D.R."/>
            <person name="Petrov D.A."/>
        </authorList>
    </citation>
    <scope>NUCLEOTIDE SEQUENCE [LARGE SCALE GENOMIC DNA]</scope>
</reference>
<name>A0A6P4F6V6_DRORH</name>
<dbReference type="PROSITE" id="PS00293">
    <property type="entry name" value="PCNA_2"/>
    <property type="match status" value="1"/>
</dbReference>
<reference evidence="14 15" key="2">
    <citation type="submission" date="2025-04" db="UniProtKB">
        <authorList>
            <consortium name="RefSeq"/>
        </authorList>
    </citation>
    <scope>IDENTIFICATION</scope>
</reference>
<evidence type="ECO:0000259" key="10">
    <source>
        <dbReference type="Pfam" id="PF00705"/>
    </source>
</evidence>
<feature type="domain" description="Proliferating cell nuclear antigen PCNA N-terminal" evidence="10">
    <location>
        <begin position="1"/>
        <end position="124"/>
    </location>
</feature>
<dbReference type="GO" id="GO:0030337">
    <property type="term" value="F:DNA polymerase processivity factor activity"/>
    <property type="evidence" value="ECO:0007669"/>
    <property type="project" value="InterPro"/>
</dbReference>
<organism evidence="14">
    <name type="scientific">Drosophila rhopaloa</name>
    <name type="common">Fruit fly</name>
    <dbReference type="NCBI Taxonomy" id="1041015"/>
    <lineage>
        <taxon>Eukaryota</taxon>
        <taxon>Metazoa</taxon>
        <taxon>Ecdysozoa</taxon>
        <taxon>Arthropoda</taxon>
        <taxon>Hexapoda</taxon>
        <taxon>Insecta</taxon>
        <taxon>Pterygota</taxon>
        <taxon>Neoptera</taxon>
        <taxon>Endopterygota</taxon>
        <taxon>Diptera</taxon>
        <taxon>Brachycera</taxon>
        <taxon>Muscomorpha</taxon>
        <taxon>Ephydroidea</taxon>
        <taxon>Drosophilidae</taxon>
        <taxon>Drosophila</taxon>
        <taxon>Sophophora</taxon>
    </lineage>
</organism>
<evidence type="ECO:0000313" key="14">
    <source>
        <dbReference type="RefSeq" id="XP_016984784.1"/>
    </source>
</evidence>
<dbReference type="OrthoDB" id="534348at2759"/>
<evidence type="ECO:0000313" key="12">
    <source>
        <dbReference type="EnsemblMetazoa" id="XP_016984784.1"/>
    </source>
</evidence>
<feature type="domain" description="Proliferating cell nuclear antigen PCNA C-terminal" evidence="11">
    <location>
        <begin position="127"/>
        <end position="249"/>
    </location>
</feature>
<sequence length="255" mass="28270">MLEARLTCTLLLKKIVDALKEIIPQGTLDCSDSGLQLQSMDNSHVSLVALCLKSECFEKFRCDRNVSLGLDLKSLAKVLKCANSDDMVTIKAIDKPDKILLSFESDGKERTADYELKLLNLDQDHLGIPDTDYSCIVQLPSMEFARICRDMSMFSESLTIACSKQGVKFSANGDLGSANIQLSEGSKMDVSIEVKDPLTQTFAGRYLNTFTKATPLADRVKICLAPEVPLLVEYPIEDFGYIRYYLAPKVDEADS</sequence>
<dbReference type="InterPro" id="IPR046938">
    <property type="entry name" value="DNA_clamp_sf"/>
</dbReference>